<evidence type="ECO:0000256" key="9">
    <source>
        <dbReference type="ARBA" id="ARBA00039242"/>
    </source>
</evidence>
<dbReference type="GO" id="GO:0016432">
    <property type="term" value="F:tRNA-uridine aminocarboxypropyltransferase activity"/>
    <property type="evidence" value="ECO:0007669"/>
    <property type="project" value="UniProtKB-EC"/>
</dbReference>
<evidence type="ECO:0000259" key="12">
    <source>
        <dbReference type="SMART" id="SM01144"/>
    </source>
</evidence>
<dbReference type="Proteomes" id="UP000290189">
    <property type="component" value="Unassembled WGS sequence"/>
</dbReference>
<evidence type="ECO:0000256" key="2">
    <source>
        <dbReference type="ARBA" id="ARBA00012386"/>
    </source>
</evidence>
<dbReference type="EC" id="2.5.1.25" evidence="2"/>
<sequence>MADAGVSAVMLAMVLQRDAERLRSRRCSMTGRAVRHGLRNMPSPRCALQERSLFEGELDCLLREKCICENECPLSCHANVQLNRGLVTHVVLGCRRRWRHIPNRDADQEVPTVTKWLRTALSRIFPDLPSPSDVDLELMVKHALEYNQIIGRASKPVRRALLAVPYIVGGDDKTNFDTTPELDAALALQRERRFNIWNDALDDEALREKRSKPEDEQAQRRTLMGPFDSLKLSVDVVGLRQVERAPCPKCNHREYLYCPMCMVWALPIGCPLVMPKLSLPFNIAVVAKRSEWAKKCTAVHACVVAPDNVSLVEYPGQMDRIDEMDPTTTLVLYPNKTALDMQSEEALPKLRGLKNLIVVDSTCRGARGIMRDDRLLSLPSVAIKSRHTTFWKFTSHGPEFLGTIEAIWYFLVDTYERIHAEKYDGRYDDLMFLYINQLRRVEEKVANAEKKPKAWCN</sequence>
<dbReference type="GO" id="GO:0008033">
    <property type="term" value="P:tRNA processing"/>
    <property type="evidence" value="ECO:0007669"/>
    <property type="project" value="UniProtKB-KW"/>
</dbReference>
<keyword evidence="5" id="KW-0819">tRNA processing</keyword>
<evidence type="ECO:0000256" key="6">
    <source>
        <dbReference type="ARBA" id="ARBA00023242"/>
    </source>
</evidence>
<evidence type="ECO:0000256" key="1">
    <source>
        <dbReference type="ARBA" id="ARBA00004123"/>
    </source>
</evidence>
<geneLocation type="mitochondrion" evidence="13"/>
<comment type="subcellular location">
    <subcellularLocation>
        <location evidence="1">Nucleus</location>
    </subcellularLocation>
</comment>
<name>A0A3P3Y1G9_PLABS</name>
<gene>
    <name evidence="13" type="ORF">PLBR_LOCUS1243</name>
</gene>
<comment type="similarity">
    <text evidence="8">Belongs to the TDD superfamily. DTWD1 family.</text>
</comment>
<dbReference type="PANTHER" id="PTHR15627:SF8">
    <property type="entry name" value="TRNA-URIDINE AMINOCARBOXYPROPYLTRANSFERASE 1"/>
    <property type="match status" value="1"/>
</dbReference>
<comment type="catalytic activity">
    <reaction evidence="11">
        <text>a uridine in tRNA + S-adenosyl-L-methionine = a 3-[(3S)-3-amino-3-carboxypropyl]uridine in tRNA + S-methyl-5'-thioadenosine + H(+)</text>
        <dbReference type="Rhea" id="RHEA:62432"/>
        <dbReference type="Rhea" id="RHEA-COMP:13339"/>
        <dbReference type="Rhea" id="RHEA-COMP:16092"/>
        <dbReference type="ChEBI" id="CHEBI:15378"/>
        <dbReference type="ChEBI" id="CHEBI:17509"/>
        <dbReference type="ChEBI" id="CHEBI:59789"/>
        <dbReference type="ChEBI" id="CHEBI:65315"/>
        <dbReference type="ChEBI" id="CHEBI:82930"/>
        <dbReference type="EC" id="2.5.1.25"/>
    </reaction>
</comment>
<keyword evidence="4" id="KW-0949">S-adenosyl-L-methionine</keyword>
<evidence type="ECO:0000313" key="14">
    <source>
        <dbReference type="Proteomes" id="UP000290189"/>
    </source>
</evidence>
<evidence type="ECO:0000256" key="10">
    <source>
        <dbReference type="ARBA" id="ARBA00042508"/>
    </source>
</evidence>
<evidence type="ECO:0000313" key="13">
    <source>
        <dbReference type="EMBL" id="SPQ94028.1"/>
    </source>
</evidence>
<dbReference type="Pfam" id="PF03942">
    <property type="entry name" value="DTW"/>
    <property type="match status" value="1"/>
</dbReference>
<dbReference type="GO" id="GO:0005634">
    <property type="term" value="C:nucleus"/>
    <property type="evidence" value="ECO:0007669"/>
    <property type="project" value="UniProtKB-SubCell"/>
</dbReference>
<keyword evidence="13" id="KW-0496">Mitochondrion</keyword>
<comment type="function">
    <text evidence="7">Catalyzes the formation of 3-(3-amino-3-carboxypropyl)uridine (acp3U) at position 20 in the D-loop of several cytoplasmic tRNAs (acp3U(20)).</text>
</comment>
<accession>A0A3P3Y1G9</accession>
<dbReference type="InterPro" id="IPR005636">
    <property type="entry name" value="DTW"/>
</dbReference>
<feature type="domain" description="DTW" evidence="12">
    <location>
        <begin position="254"/>
        <end position="446"/>
    </location>
</feature>
<protein>
    <recommendedName>
        <fullName evidence="9">tRNA-uridine aminocarboxypropyltransferase 1</fullName>
        <ecNumber evidence="2">2.5.1.25</ecNumber>
    </recommendedName>
    <alternativeName>
        <fullName evidence="10">DTW domain-containing protein 1</fullName>
    </alternativeName>
</protein>
<reference evidence="13 14" key="1">
    <citation type="submission" date="2018-03" db="EMBL/GenBank/DDBJ databases">
        <authorList>
            <person name="Fogelqvist J."/>
        </authorList>
    </citation>
    <scope>NUCLEOTIDE SEQUENCE [LARGE SCALE GENOMIC DNA]</scope>
</reference>
<dbReference type="EMBL" id="OVEO01000002">
    <property type="protein sequence ID" value="SPQ94028.1"/>
    <property type="molecule type" value="Genomic_DNA"/>
</dbReference>
<keyword evidence="3" id="KW-0808">Transferase</keyword>
<evidence type="ECO:0000256" key="3">
    <source>
        <dbReference type="ARBA" id="ARBA00022679"/>
    </source>
</evidence>
<evidence type="ECO:0000256" key="8">
    <source>
        <dbReference type="ARBA" id="ARBA00038290"/>
    </source>
</evidence>
<evidence type="ECO:0000256" key="11">
    <source>
        <dbReference type="ARBA" id="ARBA00048718"/>
    </source>
</evidence>
<proteinExistence type="inferred from homology"/>
<evidence type="ECO:0000256" key="7">
    <source>
        <dbReference type="ARBA" id="ARBA00037050"/>
    </source>
</evidence>
<keyword evidence="6" id="KW-0539">Nucleus</keyword>
<dbReference type="InterPro" id="IPR051521">
    <property type="entry name" value="tRNA_Mod/Golgi_Maint"/>
</dbReference>
<evidence type="ECO:0000256" key="4">
    <source>
        <dbReference type="ARBA" id="ARBA00022691"/>
    </source>
</evidence>
<dbReference type="PANTHER" id="PTHR15627">
    <property type="entry name" value="NATURAL KILLER CELL-SPECIFIC ANTIGEN KLIP1"/>
    <property type="match status" value="1"/>
</dbReference>
<organism evidence="13 14">
    <name type="scientific">Plasmodiophora brassicae</name>
    <name type="common">Clubroot disease agent</name>
    <dbReference type="NCBI Taxonomy" id="37360"/>
    <lineage>
        <taxon>Eukaryota</taxon>
        <taxon>Sar</taxon>
        <taxon>Rhizaria</taxon>
        <taxon>Endomyxa</taxon>
        <taxon>Phytomyxea</taxon>
        <taxon>Plasmodiophorida</taxon>
        <taxon>Plasmodiophoridae</taxon>
        <taxon>Plasmodiophora</taxon>
    </lineage>
</organism>
<dbReference type="SMART" id="SM01144">
    <property type="entry name" value="DTW"/>
    <property type="match status" value="1"/>
</dbReference>
<evidence type="ECO:0000256" key="5">
    <source>
        <dbReference type="ARBA" id="ARBA00022694"/>
    </source>
</evidence>
<dbReference type="AlphaFoldDB" id="A0A3P3Y1G9"/>